<keyword evidence="3" id="KW-1185">Reference proteome</keyword>
<protein>
    <recommendedName>
        <fullName evidence="4">DUF3311 domain-containing protein</fullName>
    </recommendedName>
</protein>
<organism evidence="2 3">
    <name type="scientific">Nesterenkonia xinjiangensis</name>
    <dbReference type="NCBI Taxonomy" id="225327"/>
    <lineage>
        <taxon>Bacteria</taxon>
        <taxon>Bacillati</taxon>
        <taxon>Actinomycetota</taxon>
        <taxon>Actinomycetes</taxon>
        <taxon>Micrococcales</taxon>
        <taxon>Micrococcaceae</taxon>
        <taxon>Nesterenkonia</taxon>
    </lineage>
</organism>
<dbReference type="RefSeq" id="WP_218881849.1">
    <property type="nucleotide sequence ID" value="NZ_BAAALL010000003.1"/>
</dbReference>
<proteinExistence type="predicted"/>
<dbReference type="Proteomes" id="UP000535437">
    <property type="component" value="Unassembled WGS sequence"/>
</dbReference>
<keyword evidence="1" id="KW-1133">Transmembrane helix</keyword>
<name>A0A7Z0KAG6_9MICC</name>
<evidence type="ECO:0000313" key="2">
    <source>
        <dbReference type="EMBL" id="NYJ76597.1"/>
    </source>
</evidence>
<keyword evidence="1" id="KW-0472">Membrane</keyword>
<keyword evidence="1" id="KW-0812">Transmembrane</keyword>
<feature type="transmembrane region" description="Helical" evidence="1">
    <location>
        <begin position="9"/>
        <end position="26"/>
    </location>
</feature>
<evidence type="ECO:0008006" key="4">
    <source>
        <dbReference type="Google" id="ProtNLM"/>
    </source>
</evidence>
<evidence type="ECO:0000256" key="1">
    <source>
        <dbReference type="SAM" id="Phobius"/>
    </source>
</evidence>
<dbReference type="EMBL" id="JACCFY010000001">
    <property type="protein sequence ID" value="NYJ76597.1"/>
    <property type="molecule type" value="Genomic_DNA"/>
</dbReference>
<feature type="transmembrane region" description="Helical" evidence="1">
    <location>
        <begin position="38"/>
        <end position="61"/>
    </location>
</feature>
<sequence length="77" mass="8797">MKEPIRRPWIWAVLGALVLFNAPWFLPEGSIEPFLFGIPYWVVIVLALSAGLSAFLTWVCLTQWNIVEDEEEAKNHG</sequence>
<comment type="caution">
    <text evidence="2">The sequence shown here is derived from an EMBL/GenBank/DDBJ whole genome shotgun (WGS) entry which is preliminary data.</text>
</comment>
<accession>A0A7Z0KAG6</accession>
<reference evidence="2 3" key="1">
    <citation type="submission" date="2020-07" db="EMBL/GenBank/DDBJ databases">
        <title>Sequencing the genomes of 1000 actinobacteria strains.</title>
        <authorList>
            <person name="Klenk H.-P."/>
        </authorList>
    </citation>
    <scope>NUCLEOTIDE SEQUENCE [LARGE SCALE GENOMIC DNA]</scope>
    <source>
        <strain evidence="2 3">DSM 15475</strain>
    </source>
</reference>
<dbReference type="AlphaFoldDB" id="A0A7Z0KAG6"/>
<gene>
    <name evidence="2" type="ORF">HNR09_000008</name>
</gene>
<evidence type="ECO:0000313" key="3">
    <source>
        <dbReference type="Proteomes" id="UP000535437"/>
    </source>
</evidence>